<organism evidence="1 2">
    <name type="scientific">Sphingomonas tagetis</name>
    <dbReference type="NCBI Taxonomy" id="2949092"/>
    <lineage>
        <taxon>Bacteria</taxon>
        <taxon>Pseudomonadati</taxon>
        <taxon>Pseudomonadota</taxon>
        <taxon>Alphaproteobacteria</taxon>
        <taxon>Sphingomonadales</taxon>
        <taxon>Sphingomonadaceae</taxon>
        <taxon>Sphingomonas</taxon>
    </lineage>
</organism>
<reference evidence="1" key="1">
    <citation type="submission" date="2022-05" db="EMBL/GenBank/DDBJ databases">
        <title>Sphingomonas sp. strain MG17 Genome sequencing and assembly.</title>
        <authorList>
            <person name="Kim I."/>
        </authorList>
    </citation>
    <scope>NUCLEOTIDE SEQUENCE</scope>
    <source>
        <strain evidence="1">MG17</strain>
    </source>
</reference>
<keyword evidence="2" id="KW-1185">Reference proteome</keyword>
<gene>
    <name evidence="1" type="ORF">M9978_17520</name>
</gene>
<name>A0A9X2KQW5_9SPHN</name>
<dbReference type="AlphaFoldDB" id="A0A9X2KQW5"/>
<proteinExistence type="predicted"/>
<dbReference type="RefSeq" id="WP_254295480.1">
    <property type="nucleotide sequence ID" value="NZ_JAMLDX010000016.1"/>
</dbReference>
<evidence type="ECO:0000313" key="2">
    <source>
        <dbReference type="Proteomes" id="UP001139451"/>
    </source>
</evidence>
<comment type="caution">
    <text evidence="1">The sequence shown here is derived from an EMBL/GenBank/DDBJ whole genome shotgun (WGS) entry which is preliminary data.</text>
</comment>
<sequence>MTDGSPRHTYVTEQQAVIHALFRKHRSMSIVARQLGLCQIRVREALVQHERNTMRDAGMRPPPLKEMLRGDVVTRFGVPRSESGGRPAKHVQLESVYASKGGRIEGRAIRSTRTYPVPASGTTRFIITAVDADAPVHQGFWTNLRAYASSINATVAVVRTGSVATKHDMMADYRDLVVNERITIGECLDVVVDDIPPQRLSRPLEAARHNNKAKWTLVPHRAIQLETLPRIRADGLKAQLTTGVMTLPVDGTRSHRREVGAVIAEVSASGGVYCRHLLSDLDGDGAFHDLHVRIANGVVRSGGRVEALTFGDVHHAHLDPHVAASTWGIGARTDAPKALVDMLRPRNMVFHDVCDFEARSAYDARDHHKRFAQMIAGGGDVRAELAATAAFLADTRRSWSRSVVVGSNHDMALLRWLREQDFREDHRNAIFYLETSLRLHRWLAEGRPADGLFEHTLRSLTCDGLRGVRFLRPNESLKLAGVEASIHGHLGADGRPGDVRFFERLGIRATLGHTHRPTTRDGIYCSGVCNTELAYARGTITAWATGHVVTYPSGSRQHLIFDGGRFHA</sequence>
<accession>A0A9X2KQW5</accession>
<protein>
    <submittedName>
        <fullName evidence="1">Uncharacterized protein</fullName>
    </submittedName>
</protein>
<dbReference type="Proteomes" id="UP001139451">
    <property type="component" value="Unassembled WGS sequence"/>
</dbReference>
<evidence type="ECO:0000313" key="1">
    <source>
        <dbReference type="EMBL" id="MCP3732223.1"/>
    </source>
</evidence>
<dbReference type="EMBL" id="JAMLDX010000016">
    <property type="protein sequence ID" value="MCP3732223.1"/>
    <property type="molecule type" value="Genomic_DNA"/>
</dbReference>